<sequence>MSNQQLINCPNCYKLYKKKGSYENHIFKCGRKEENIELTNEKLLDLIHDLTNKYNNIQLELTNIKSSINRKNKKLKVLDYLNEYVKNDNNFIHKIEINRDDLLIIFDKGFVKGIGEILYNKLSELDNIKCFNEKKNVIYVVKDNKWEELENESWESLIKYINSQILVLFKEYQDENMEHLEDEKNHKVINNYLTKILCVEISFETKCNRIKTNLYTKLKIGFKNIVELQIE</sequence>
<accession>A0A6C0CJB0</accession>
<evidence type="ECO:0000313" key="2">
    <source>
        <dbReference type="EMBL" id="QHT04551.1"/>
    </source>
</evidence>
<feature type="coiled-coil region" evidence="1">
    <location>
        <begin position="40"/>
        <end position="67"/>
    </location>
</feature>
<organism evidence="2">
    <name type="scientific">viral metagenome</name>
    <dbReference type="NCBI Taxonomy" id="1070528"/>
    <lineage>
        <taxon>unclassified sequences</taxon>
        <taxon>metagenomes</taxon>
        <taxon>organismal metagenomes</taxon>
    </lineage>
</organism>
<proteinExistence type="predicted"/>
<name>A0A6C0CJB0_9ZZZZ</name>
<dbReference type="AlphaFoldDB" id="A0A6C0CJB0"/>
<protein>
    <submittedName>
        <fullName evidence="2">Uncharacterized protein</fullName>
    </submittedName>
</protein>
<evidence type="ECO:0000256" key="1">
    <source>
        <dbReference type="SAM" id="Coils"/>
    </source>
</evidence>
<keyword evidence="1" id="KW-0175">Coiled coil</keyword>
<reference evidence="2" key="1">
    <citation type="journal article" date="2020" name="Nature">
        <title>Giant virus diversity and host interactions through global metagenomics.</title>
        <authorList>
            <person name="Schulz F."/>
            <person name="Roux S."/>
            <person name="Paez-Espino D."/>
            <person name="Jungbluth S."/>
            <person name="Walsh D.A."/>
            <person name="Denef V.J."/>
            <person name="McMahon K.D."/>
            <person name="Konstantinidis K.T."/>
            <person name="Eloe-Fadrosh E.A."/>
            <person name="Kyrpides N.C."/>
            <person name="Woyke T."/>
        </authorList>
    </citation>
    <scope>NUCLEOTIDE SEQUENCE</scope>
    <source>
        <strain evidence="2">GVMAG-M-3300021185-45</strain>
    </source>
</reference>
<dbReference type="EMBL" id="MN739434">
    <property type="protein sequence ID" value="QHT04551.1"/>
    <property type="molecule type" value="Genomic_DNA"/>
</dbReference>